<dbReference type="EMBL" id="KU365876">
    <property type="protein sequence ID" value="ALX72374.1"/>
    <property type="molecule type" value="mRNA"/>
</dbReference>
<organism evidence="2">
    <name type="scientific">Odontobuthus doriae</name>
    <name type="common">Yellow Iranian scorpion</name>
    <dbReference type="NCBI Taxonomy" id="342590"/>
    <lineage>
        <taxon>Eukaryota</taxon>
        <taxon>Metazoa</taxon>
        <taxon>Ecdysozoa</taxon>
        <taxon>Arthropoda</taxon>
        <taxon>Chelicerata</taxon>
        <taxon>Arachnida</taxon>
        <taxon>Scorpiones</taxon>
        <taxon>Buthida</taxon>
        <taxon>Buthoidea</taxon>
        <taxon>Buthidae</taxon>
        <taxon>Odontobuthus</taxon>
    </lineage>
</organism>
<keyword evidence="1" id="KW-0732">Signal</keyword>
<gene>
    <name evidence="2" type="primary">HP4</name>
</gene>
<feature type="chain" id="PRO_5006849675" evidence="1">
    <location>
        <begin position="22"/>
        <end position="55"/>
    </location>
</feature>
<feature type="signal peptide" evidence="1">
    <location>
        <begin position="1"/>
        <end position="21"/>
    </location>
</feature>
<sequence length="55" mass="6112">MKTIFALLFLALVVFVATAVAVPVAYSYGYSTHPFGASVYHASSPYYGYYGLRYF</sequence>
<evidence type="ECO:0000313" key="2">
    <source>
        <dbReference type="EMBL" id="ALX72374.1"/>
    </source>
</evidence>
<evidence type="ECO:0000256" key="1">
    <source>
        <dbReference type="SAM" id="SignalP"/>
    </source>
</evidence>
<reference evidence="2" key="1">
    <citation type="submission" date="2015-12" db="EMBL/GenBank/DDBJ databases">
        <title>First venom gland Transcriptomic analysis of Iranian yellow scorpion 'Odontobuthus doriae'.</title>
        <authorList>
            <person name="Naderi Soorki M."/>
            <person name="Galehdari H."/>
            <person name="Jalali A."/>
            <person name="Baradaran M."/>
        </authorList>
    </citation>
    <scope>NUCLEOTIDE SEQUENCE</scope>
</reference>
<proteinExistence type="evidence at transcript level"/>
<accession>A0A0U4H1J3</accession>
<protein>
    <submittedName>
        <fullName evidence="2">Uncharacterized protein</fullName>
    </submittedName>
</protein>
<dbReference type="AlphaFoldDB" id="A0A0U4H1J3"/>
<name>A0A0U4H1J3_ODODO</name>